<evidence type="ECO:0000256" key="1">
    <source>
        <dbReference type="SAM" id="SignalP"/>
    </source>
</evidence>
<feature type="signal peptide" evidence="1">
    <location>
        <begin position="1"/>
        <end position="22"/>
    </location>
</feature>
<dbReference type="Proteomes" id="UP000887577">
    <property type="component" value="Unplaced"/>
</dbReference>
<feature type="chain" id="PRO_5037410287" evidence="1">
    <location>
        <begin position="23"/>
        <end position="83"/>
    </location>
</feature>
<name>A0A914Y464_9BILA</name>
<dbReference type="WBParaSite" id="PSU_v2.g12532.t1">
    <property type="protein sequence ID" value="PSU_v2.g12532.t1"/>
    <property type="gene ID" value="PSU_v2.g12532"/>
</dbReference>
<accession>A0A914Y464</accession>
<keyword evidence="2" id="KW-1185">Reference proteome</keyword>
<reference evidence="3" key="1">
    <citation type="submission" date="2022-11" db="UniProtKB">
        <authorList>
            <consortium name="WormBaseParasite"/>
        </authorList>
    </citation>
    <scope>IDENTIFICATION</scope>
</reference>
<evidence type="ECO:0000313" key="3">
    <source>
        <dbReference type="WBParaSite" id="PSU_v2.g12532.t1"/>
    </source>
</evidence>
<sequence>MEFEKNLLVIFLLFMFAAPNYAHPSIYSSTTNGVINGITTTTESPSLSRTITSGNDTTSVSISTTKSAVKIKKKTTTTSFLGP</sequence>
<keyword evidence="1" id="KW-0732">Signal</keyword>
<proteinExistence type="predicted"/>
<evidence type="ECO:0000313" key="2">
    <source>
        <dbReference type="Proteomes" id="UP000887577"/>
    </source>
</evidence>
<protein>
    <submittedName>
        <fullName evidence="3">Uncharacterized protein</fullName>
    </submittedName>
</protein>
<organism evidence="2 3">
    <name type="scientific">Panagrolaimus superbus</name>
    <dbReference type="NCBI Taxonomy" id="310955"/>
    <lineage>
        <taxon>Eukaryota</taxon>
        <taxon>Metazoa</taxon>
        <taxon>Ecdysozoa</taxon>
        <taxon>Nematoda</taxon>
        <taxon>Chromadorea</taxon>
        <taxon>Rhabditida</taxon>
        <taxon>Tylenchina</taxon>
        <taxon>Panagrolaimomorpha</taxon>
        <taxon>Panagrolaimoidea</taxon>
        <taxon>Panagrolaimidae</taxon>
        <taxon>Panagrolaimus</taxon>
    </lineage>
</organism>
<dbReference type="AlphaFoldDB" id="A0A914Y464"/>